<evidence type="ECO:0000259" key="1">
    <source>
        <dbReference type="SMART" id="SM00507"/>
    </source>
</evidence>
<evidence type="ECO:0000313" key="3">
    <source>
        <dbReference type="Proteomes" id="UP001356704"/>
    </source>
</evidence>
<keyword evidence="3" id="KW-1185">Reference proteome</keyword>
<accession>A0ABU7W1K8</accession>
<feature type="domain" description="HNH nuclease" evidence="1">
    <location>
        <begin position="179"/>
        <end position="238"/>
    </location>
</feature>
<dbReference type="Proteomes" id="UP001356704">
    <property type="component" value="Unassembled WGS sequence"/>
</dbReference>
<dbReference type="RefSeq" id="WP_331808253.1">
    <property type="nucleotide sequence ID" value="NZ_JAZHOU010000001.1"/>
</dbReference>
<evidence type="ECO:0000313" key="2">
    <source>
        <dbReference type="EMBL" id="MEF3077410.1"/>
    </source>
</evidence>
<protein>
    <recommendedName>
        <fullName evidence="1">HNH nuclease domain-containing protein</fullName>
    </recommendedName>
</protein>
<proteinExistence type="predicted"/>
<gene>
    <name evidence="2" type="ORF">V1468_00205</name>
</gene>
<dbReference type="InterPro" id="IPR003615">
    <property type="entry name" value="HNH_nuc"/>
</dbReference>
<dbReference type="EMBL" id="JAZHOU010000001">
    <property type="protein sequence ID" value="MEF3077410.1"/>
    <property type="molecule type" value="Genomic_DNA"/>
</dbReference>
<name>A0ABU7W1K8_9FLAO</name>
<organism evidence="2 3">
    <name type="scientific">Winogradskyella poriferorum</name>
    <dbReference type="NCBI Taxonomy" id="307627"/>
    <lineage>
        <taxon>Bacteria</taxon>
        <taxon>Pseudomonadati</taxon>
        <taxon>Bacteroidota</taxon>
        <taxon>Flavobacteriia</taxon>
        <taxon>Flavobacteriales</taxon>
        <taxon>Flavobacteriaceae</taxon>
        <taxon>Winogradskyella</taxon>
    </lineage>
</organism>
<comment type="caution">
    <text evidence="2">The sequence shown here is derived from an EMBL/GenBank/DDBJ whole genome shotgun (WGS) entry which is preliminary data.</text>
</comment>
<sequence>MPLIKFNRAHNYLDTIGVPRLEEYNSNVIIDRIDFTEQENDGNLEWREDGVYLNVRGNFQKGFMFNKDYKRSDYGNPRFHLFECSVIEKFIEKGILSRYYFWSNSDLVTVTQRGTKKEYPDQNLNLCSKCRAILHDRNLESINDTEDFHNLLDLNDQNIKEKLEEVETDIYKRPLNWRSISKAYREEQNYTCEECGFGGNDLDNNYDKRYLHTHHIDSYDLINTHRDNLKCVCVLCHYNQDEHHQSNFEKPRLKRELNSFINKYRNRLMEIGNVHIGNYE</sequence>
<dbReference type="SMART" id="SM00507">
    <property type="entry name" value="HNHc"/>
    <property type="match status" value="1"/>
</dbReference>
<reference evidence="2 3" key="1">
    <citation type="submission" date="2024-02" db="EMBL/GenBank/DDBJ databases">
        <title>Winogradskyella poriferorum JCM 12885.</title>
        <authorList>
            <person name="Zhang D.-F."/>
            <person name="Fu Z.-Y."/>
        </authorList>
    </citation>
    <scope>NUCLEOTIDE SEQUENCE [LARGE SCALE GENOMIC DNA]</scope>
    <source>
        <strain evidence="2 3">JCM 12885</strain>
    </source>
</reference>